<name>A7TF00_VANPO</name>
<organism evidence="9">
    <name type="scientific">Vanderwaltozyma polyspora (strain ATCC 22028 / DSM 70294 / BCRC 21397 / CBS 2163 / NBRC 10782 / NRRL Y-8283 / UCD 57-17)</name>
    <name type="common">Kluyveromyces polysporus</name>
    <dbReference type="NCBI Taxonomy" id="436907"/>
    <lineage>
        <taxon>Eukaryota</taxon>
        <taxon>Fungi</taxon>
        <taxon>Dikarya</taxon>
        <taxon>Ascomycota</taxon>
        <taxon>Saccharomycotina</taxon>
        <taxon>Saccharomycetes</taxon>
        <taxon>Saccharomycetales</taxon>
        <taxon>Saccharomycetaceae</taxon>
        <taxon>Vanderwaltozyma</taxon>
    </lineage>
</organism>
<dbReference type="eggNOG" id="KOG2014">
    <property type="taxonomic scope" value="Eukaryota"/>
</dbReference>
<dbReference type="InterPro" id="IPR045886">
    <property type="entry name" value="ThiF/MoeB/HesA"/>
</dbReference>
<evidence type="ECO:0000313" key="8">
    <source>
        <dbReference type="EMBL" id="EDO19246.1"/>
    </source>
</evidence>
<dbReference type="SUPFAM" id="SSF69572">
    <property type="entry name" value="Activating enzymes of the ubiquitin-like proteins"/>
    <property type="match status" value="1"/>
</dbReference>
<dbReference type="OMA" id="EFFGQFD"/>
<proteinExistence type="inferred from homology"/>
<keyword evidence="9" id="KW-1185">Reference proteome</keyword>
<evidence type="ECO:0000256" key="5">
    <source>
        <dbReference type="ARBA" id="ARBA00023242"/>
    </source>
</evidence>
<dbReference type="KEGG" id="vpo:Kpol_1050p106"/>
<dbReference type="OrthoDB" id="1708823at2759"/>
<dbReference type="InterPro" id="IPR000011">
    <property type="entry name" value="UBQ/SUMO-activ_enz_E1-like"/>
</dbReference>
<evidence type="ECO:0000259" key="7">
    <source>
        <dbReference type="Pfam" id="PF00899"/>
    </source>
</evidence>
<evidence type="ECO:0000256" key="2">
    <source>
        <dbReference type="ARBA" id="ARBA00004718"/>
    </source>
</evidence>
<feature type="domain" description="THIF-type NAD/FAD binding fold" evidence="7">
    <location>
        <begin position="16"/>
        <end position="339"/>
    </location>
</feature>
<evidence type="ECO:0000256" key="4">
    <source>
        <dbReference type="ARBA" id="ARBA00022786"/>
    </source>
</evidence>
<dbReference type="InterPro" id="IPR035985">
    <property type="entry name" value="Ubiquitin-activating_enz"/>
</dbReference>
<evidence type="ECO:0000256" key="6">
    <source>
        <dbReference type="ARBA" id="ARBA00044354"/>
    </source>
</evidence>
<dbReference type="AlphaFoldDB" id="A7TF00"/>
<accession>A7TF00</accession>
<keyword evidence="5" id="KW-0539">Nucleus</keyword>
<dbReference type="GO" id="GO:0005829">
    <property type="term" value="C:cytosol"/>
    <property type="evidence" value="ECO:0007669"/>
    <property type="project" value="EnsemblFungi"/>
</dbReference>
<dbReference type="GO" id="GO:0016925">
    <property type="term" value="P:protein sumoylation"/>
    <property type="evidence" value="ECO:0007669"/>
    <property type="project" value="EnsemblFungi"/>
</dbReference>
<dbReference type="CDD" id="cd01492">
    <property type="entry name" value="Aos1_SUMO"/>
    <property type="match status" value="1"/>
</dbReference>
<dbReference type="PANTHER" id="PTHR10953:SF162">
    <property type="entry name" value="SUMO-ACTIVATING ENZYME SUBUNIT 1"/>
    <property type="match status" value="1"/>
</dbReference>
<protein>
    <recommendedName>
        <fullName evidence="6">Ubiquitin-like 1-activating enzyme E1A</fullName>
    </recommendedName>
</protein>
<evidence type="ECO:0000313" key="9">
    <source>
        <dbReference type="Proteomes" id="UP000000267"/>
    </source>
</evidence>
<keyword evidence="4" id="KW-0833">Ubl conjugation pathway</keyword>
<dbReference type="GeneID" id="5547581"/>
<dbReference type="Proteomes" id="UP000000267">
    <property type="component" value="Unassembled WGS sequence"/>
</dbReference>
<sequence>MSSGDSNLSADEIALYDRQIRLWGMAAQARMRSAKVLLINLGSIGTEITKNIVLSGIGNLTLLDDHTVTEEDLGSQFFLSKENVGYKRLEVTKDRIQELNPRVNLTYDVGKFKEKDAEYFKQFDLIIGTELSTLETIELNKITRRFNIPLYIAGSNGLFAYIFVDLVQFDAVDEKLKSSVPVEIGRISSNKEVIEVNVRIDEDDSKKIYEKVTTRHHYKTFEDVLQAASLKDKLNRRQLKRLSGAVPLTFAKFNLQNNQACPTSEELRKSMQAISNKFGVPVENIKDEYFEQFANQSGIEFAPVSAVIGGAVAQDVINVFGKRQSPICNFIIFDGITLDMPIYEF</sequence>
<dbReference type="InParanoid" id="A7TF00"/>
<evidence type="ECO:0000256" key="1">
    <source>
        <dbReference type="ARBA" id="ARBA00004123"/>
    </source>
</evidence>
<dbReference type="GO" id="GO:0019948">
    <property type="term" value="F:SUMO activating enzyme activity"/>
    <property type="evidence" value="ECO:0007669"/>
    <property type="project" value="EnsemblFungi"/>
</dbReference>
<comment type="similarity">
    <text evidence="3">Belongs to the ubiquitin-activating E1 family.</text>
</comment>
<dbReference type="InterPro" id="IPR000594">
    <property type="entry name" value="ThiF_NAD_FAD-bd"/>
</dbReference>
<evidence type="ECO:0000256" key="3">
    <source>
        <dbReference type="ARBA" id="ARBA00005673"/>
    </source>
</evidence>
<dbReference type="Gene3D" id="3.40.50.720">
    <property type="entry name" value="NAD(P)-binding Rossmann-like Domain"/>
    <property type="match status" value="1"/>
</dbReference>
<dbReference type="FunCoup" id="A7TF00">
    <property type="interactions" value="1240"/>
</dbReference>
<dbReference type="Pfam" id="PF00899">
    <property type="entry name" value="ThiF"/>
    <property type="match status" value="1"/>
</dbReference>
<dbReference type="STRING" id="436907.A7TF00"/>
<reference evidence="8 9" key="1">
    <citation type="journal article" date="2007" name="Proc. Natl. Acad. Sci. U.S.A.">
        <title>Independent sorting-out of thousands of duplicated gene pairs in two yeast species descended from a whole-genome duplication.</title>
        <authorList>
            <person name="Scannell D.R."/>
            <person name="Frank A.C."/>
            <person name="Conant G.C."/>
            <person name="Byrne K.P."/>
            <person name="Woolfit M."/>
            <person name="Wolfe K.H."/>
        </authorList>
    </citation>
    <scope>NUCLEOTIDE SEQUENCE [LARGE SCALE GENOMIC DNA]</scope>
    <source>
        <strain evidence="9">ATCC 22028 / DSM 70294 / BCRC 21397 / CBS 2163 / NBRC 10782 / NRRL Y-8283 / UCD 57-17</strain>
    </source>
</reference>
<dbReference type="HOGENOM" id="CLU_002556_4_1_1"/>
<comment type="pathway">
    <text evidence="2">Protein modification; protein sumoylation.</text>
</comment>
<comment type="subcellular location">
    <subcellularLocation>
        <location evidence="1">Nucleus</location>
    </subcellularLocation>
</comment>
<dbReference type="PANTHER" id="PTHR10953">
    <property type="entry name" value="UBIQUITIN-ACTIVATING ENZYME E1"/>
    <property type="match status" value="1"/>
</dbReference>
<dbReference type="RefSeq" id="XP_001647104.1">
    <property type="nucleotide sequence ID" value="XM_001647054.1"/>
</dbReference>
<dbReference type="EMBL" id="DS480381">
    <property type="protein sequence ID" value="EDO19246.1"/>
    <property type="molecule type" value="Genomic_DNA"/>
</dbReference>
<dbReference type="GO" id="GO:0031510">
    <property type="term" value="C:SUMO activating enzyme complex"/>
    <property type="evidence" value="ECO:0007669"/>
    <property type="project" value="EnsemblFungi"/>
</dbReference>
<dbReference type="PRINTS" id="PR01849">
    <property type="entry name" value="UBIQUITINACT"/>
</dbReference>
<gene>
    <name evidence="8" type="ORF">Kpol_1050p106</name>
</gene>
<dbReference type="PhylomeDB" id="A7TF00"/>